<feature type="transmembrane region" description="Helical" evidence="1">
    <location>
        <begin position="12"/>
        <end position="32"/>
    </location>
</feature>
<organism evidence="4 5">
    <name type="scientific">Qipengyuania mesophila</name>
    <dbReference type="NCBI Taxonomy" id="2867246"/>
    <lineage>
        <taxon>Bacteria</taxon>
        <taxon>Pseudomonadati</taxon>
        <taxon>Pseudomonadota</taxon>
        <taxon>Alphaproteobacteria</taxon>
        <taxon>Sphingomonadales</taxon>
        <taxon>Erythrobacteraceae</taxon>
        <taxon>Qipengyuania</taxon>
    </lineage>
</organism>
<dbReference type="Pfam" id="PF02308">
    <property type="entry name" value="MgtC"/>
    <property type="match status" value="1"/>
</dbReference>
<feature type="transmembrane region" description="Helical" evidence="1">
    <location>
        <begin position="68"/>
        <end position="86"/>
    </location>
</feature>
<reference evidence="4 5" key="1">
    <citation type="submission" date="2021-08" db="EMBL/GenBank/DDBJ databases">
        <title>Comparative Genomics Analysis of the Genus Qipengyuania Reveals Extensive Genetic Diversity and Metabolic Versatility, Including the Description of Fifteen Novel Species.</title>
        <authorList>
            <person name="Liu Y."/>
        </authorList>
    </citation>
    <scope>NUCLEOTIDE SEQUENCE [LARGE SCALE GENOMIC DNA]</scope>
    <source>
        <strain evidence="4 5">YG27</strain>
    </source>
</reference>
<dbReference type="PANTHER" id="PTHR39084">
    <property type="entry name" value="MEMBRANE PROTEIN-RELATED"/>
    <property type="match status" value="1"/>
</dbReference>
<feature type="transmembrane region" description="Helical" evidence="1">
    <location>
        <begin position="183"/>
        <end position="200"/>
    </location>
</feature>
<feature type="transmembrane region" description="Helical" evidence="1">
    <location>
        <begin position="120"/>
        <end position="137"/>
    </location>
</feature>
<evidence type="ECO:0000259" key="3">
    <source>
        <dbReference type="Pfam" id="PF13194"/>
    </source>
</evidence>
<feature type="transmembrane region" description="Helical" evidence="1">
    <location>
        <begin position="149"/>
        <end position="168"/>
    </location>
</feature>
<sequence length="423" mass="42794">MRGAAVIDGGQALLHLGAALAVGLMIGIERGWNLRGEEPGSRVAGIRTFTLLGLLAGLSGLLGSQGYTVVSGLVIAITAAVVAIGYSRSALASGRPDATSAVAAMVTLGLGFLAGIGEPALAVAGAAVTVLILALRTEMHSWVGALDEADIKAFARYAVIALAVYPFLPEGRYGPYDAWEPRTLWLVVIVVTGFSFAGYVANRMFGARRGTIATAVIGGAYSSTAVTYSFAQKLGAGEGGGAENAGIALATAVMYLRVIVLVALLSTRLLVPFVMVVTPALLAGFAVAWWLYRKAPSGGDAAPPGNPIALLPAFTFVGFVAAAAVAARWAEGSFGEQGIAVLLLVMGTMDVDAAIVTAGGLDPAAIAAPLAALAIAGTILANMAVKLGVTLAYGRREARPAAWALAASMAVLGASLVAGYLRL</sequence>
<dbReference type="InterPro" id="IPR049177">
    <property type="entry name" value="MgtC_SapB_SrpB_YhiD_N"/>
</dbReference>
<keyword evidence="1" id="KW-0812">Transmembrane</keyword>
<feature type="domain" description="DUF4010" evidence="3">
    <location>
        <begin position="189"/>
        <end position="394"/>
    </location>
</feature>
<feature type="domain" description="MgtC/SapB/SrpB/YhiD N-terminal" evidence="2">
    <location>
        <begin position="16"/>
        <end position="141"/>
    </location>
</feature>
<feature type="transmembrane region" description="Helical" evidence="1">
    <location>
        <begin position="212"/>
        <end position="231"/>
    </location>
</feature>
<dbReference type="EMBL" id="JAIGNU010000001">
    <property type="protein sequence ID" value="MBX7500187.1"/>
    <property type="molecule type" value="Genomic_DNA"/>
</dbReference>
<feature type="transmembrane region" description="Helical" evidence="1">
    <location>
        <begin position="44"/>
        <end position="62"/>
    </location>
</feature>
<gene>
    <name evidence="4" type="ORF">K3181_01855</name>
</gene>
<protein>
    <submittedName>
        <fullName evidence="4">DUF4010 domain-containing protein</fullName>
    </submittedName>
</protein>
<evidence type="ECO:0000313" key="5">
    <source>
        <dbReference type="Proteomes" id="UP000782554"/>
    </source>
</evidence>
<feature type="transmembrane region" description="Helical" evidence="1">
    <location>
        <begin position="308"/>
        <end position="327"/>
    </location>
</feature>
<keyword evidence="5" id="KW-1185">Reference proteome</keyword>
<feature type="transmembrane region" description="Helical" evidence="1">
    <location>
        <begin position="401"/>
        <end position="421"/>
    </location>
</feature>
<comment type="caution">
    <text evidence="4">The sequence shown here is derived from an EMBL/GenBank/DDBJ whole genome shotgun (WGS) entry which is preliminary data.</text>
</comment>
<evidence type="ECO:0000256" key="1">
    <source>
        <dbReference type="SAM" id="Phobius"/>
    </source>
</evidence>
<name>A0ABS7JRF5_9SPHN</name>
<evidence type="ECO:0000259" key="2">
    <source>
        <dbReference type="Pfam" id="PF02308"/>
    </source>
</evidence>
<accession>A0ABS7JRF5</accession>
<keyword evidence="1" id="KW-0472">Membrane</keyword>
<feature type="transmembrane region" description="Helical" evidence="1">
    <location>
        <begin position="246"/>
        <end position="266"/>
    </location>
</feature>
<keyword evidence="1" id="KW-1133">Transmembrane helix</keyword>
<feature type="transmembrane region" description="Helical" evidence="1">
    <location>
        <begin position="339"/>
        <end position="360"/>
    </location>
</feature>
<dbReference type="Pfam" id="PF13194">
    <property type="entry name" value="DUF4010"/>
    <property type="match status" value="1"/>
</dbReference>
<dbReference type="InterPro" id="IPR025105">
    <property type="entry name" value="DUF4010"/>
</dbReference>
<dbReference type="RefSeq" id="WP_221600271.1">
    <property type="nucleotide sequence ID" value="NZ_JAIGNU010000001.1"/>
</dbReference>
<dbReference type="PANTHER" id="PTHR39084:SF1">
    <property type="entry name" value="DUF4010 DOMAIN-CONTAINING PROTEIN"/>
    <property type="match status" value="1"/>
</dbReference>
<feature type="transmembrane region" description="Helical" evidence="1">
    <location>
        <begin position="273"/>
        <end position="292"/>
    </location>
</feature>
<dbReference type="Proteomes" id="UP000782554">
    <property type="component" value="Unassembled WGS sequence"/>
</dbReference>
<evidence type="ECO:0000313" key="4">
    <source>
        <dbReference type="EMBL" id="MBX7500187.1"/>
    </source>
</evidence>
<feature type="transmembrane region" description="Helical" evidence="1">
    <location>
        <begin position="366"/>
        <end position="389"/>
    </location>
</feature>
<proteinExistence type="predicted"/>